<keyword evidence="3" id="KW-1185">Reference proteome</keyword>
<reference evidence="2 3" key="1">
    <citation type="submission" date="2020-10" db="EMBL/GenBank/DDBJ databases">
        <title>Complete genome sequence of Paludibaculum fermentans P105T, a facultatively anaerobic acidobacterium capable of dissimilatory Fe(III) reduction.</title>
        <authorList>
            <person name="Dedysh S.N."/>
            <person name="Beletsky A.V."/>
            <person name="Kulichevskaya I.S."/>
            <person name="Mardanov A.V."/>
            <person name="Ravin N.V."/>
        </authorList>
    </citation>
    <scope>NUCLEOTIDE SEQUENCE [LARGE SCALE GENOMIC DNA]</scope>
    <source>
        <strain evidence="2 3">P105</strain>
    </source>
</reference>
<dbReference type="AlphaFoldDB" id="A0A7S7SQA6"/>
<dbReference type="Pfam" id="PF00480">
    <property type="entry name" value="ROK"/>
    <property type="match status" value="1"/>
</dbReference>
<dbReference type="KEGG" id="pfer:IRI77_15740"/>
<dbReference type="PANTHER" id="PTHR18964">
    <property type="entry name" value="ROK (REPRESSOR, ORF, KINASE) FAMILY"/>
    <property type="match status" value="1"/>
</dbReference>
<dbReference type="SUPFAM" id="SSF53067">
    <property type="entry name" value="Actin-like ATPase domain"/>
    <property type="match status" value="1"/>
</dbReference>
<dbReference type="Gene3D" id="3.30.420.40">
    <property type="match status" value="2"/>
</dbReference>
<protein>
    <submittedName>
        <fullName evidence="2">ROK family protein</fullName>
    </submittedName>
</protein>
<evidence type="ECO:0000313" key="2">
    <source>
        <dbReference type="EMBL" id="QOY92020.1"/>
    </source>
</evidence>
<name>A0A7S7SQA6_PALFE</name>
<dbReference type="InterPro" id="IPR000600">
    <property type="entry name" value="ROK"/>
</dbReference>
<dbReference type="EMBL" id="CP063849">
    <property type="protein sequence ID" value="QOY92020.1"/>
    <property type="molecule type" value="Genomic_DNA"/>
</dbReference>
<gene>
    <name evidence="2" type="ORF">IRI77_15740</name>
</gene>
<evidence type="ECO:0000256" key="1">
    <source>
        <dbReference type="ARBA" id="ARBA00006479"/>
    </source>
</evidence>
<comment type="similarity">
    <text evidence="1">Belongs to the ROK (NagC/XylR) family.</text>
</comment>
<proteinExistence type="inferred from homology"/>
<sequence length="354" mass="37747">MTLDAGGTNFVFSAMQANQPVVESFSLPSCADDLERSLNTLVEGFRRVQAAAPAPPVAISFAFPAPADYFNGIIVGPRNLPAYKNVALGPMLEDTFSLPTFINNDGDLFAYGEATSGFLPYVNGLLEQAGSPKRFRNLLGVTLGTGFGGGIVRDGQLFTGDNSVAGEVWLLRHKLERDINAEEGAAIRAVRRVYAERSGIAFADAPEPKVIYEIAEGKAAGNQAAAQAAFRRMGEVAGDAISEAITLMDALVVVGGGIAGAHRQFLPAIVDEMNGTYAAPSGERFRRLIPRAFNLEDEGQRAEFLRGETRELTVPHSTRTVRFDGLQRTGVGISRLGTSQATAIGAYSFALSRL</sequence>
<dbReference type="Proteomes" id="UP000593892">
    <property type="component" value="Chromosome"/>
</dbReference>
<evidence type="ECO:0000313" key="3">
    <source>
        <dbReference type="Proteomes" id="UP000593892"/>
    </source>
</evidence>
<accession>A0A7S7SQA6</accession>
<dbReference type="CDD" id="cd23763">
    <property type="entry name" value="ASKHA_ATPase_ROK"/>
    <property type="match status" value="1"/>
</dbReference>
<organism evidence="2 3">
    <name type="scientific">Paludibaculum fermentans</name>
    <dbReference type="NCBI Taxonomy" id="1473598"/>
    <lineage>
        <taxon>Bacteria</taxon>
        <taxon>Pseudomonadati</taxon>
        <taxon>Acidobacteriota</taxon>
        <taxon>Terriglobia</taxon>
        <taxon>Bryobacterales</taxon>
        <taxon>Bryobacteraceae</taxon>
        <taxon>Paludibaculum</taxon>
    </lineage>
</organism>
<dbReference type="InterPro" id="IPR043129">
    <property type="entry name" value="ATPase_NBD"/>
</dbReference>
<dbReference type="PANTHER" id="PTHR18964:SF149">
    <property type="entry name" value="BIFUNCTIONAL UDP-N-ACETYLGLUCOSAMINE 2-EPIMERASE_N-ACETYLMANNOSAMINE KINASE"/>
    <property type="match status" value="1"/>
</dbReference>